<dbReference type="Proteomes" id="UP001055439">
    <property type="component" value="Chromosome 5"/>
</dbReference>
<feature type="compositionally biased region" description="Basic and acidic residues" evidence="1">
    <location>
        <begin position="12"/>
        <end position="25"/>
    </location>
</feature>
<organism evidence="2 3">
    <name type="scientific">Musa troglodytarum</name>
    <name type="common">fe'i banana</name>
    <dbReference type="NCBI Taxonomy" id="320322"/>
    <lineage>
        <taxon>Eukaryota</taxon>
        <taxon>Viridiplantae</taxon>
        <taxon>Streptophyta</taxon>
        <taxon>Embryophyta</taxon>
        <taxon>Tracheophyta</taxon>
        <taxon>Spermatophyta</taxon>
        <taxon>Magnoliopsida</taxon>
        <taxon>Liliopsida</taxon>
        <taxon>Zingiberales</taxon>
        <taxon>Musaceae</taxon>
        <taxon>Musa</taxon>
    </lineage>
</organism>
<gene>
    <name evidence="2" type="ORF">MUK42_20359</name>
</gene>
<evidence type="ECO:0000313" key="2">
    <source>
        <dbReference type="EMBL" id="URE03073.1"/>
    </source>
</evidence>
<keyword evidence="3" id="KW-1185">Reference proteome</keyword>
<sequence>MGGSPPAMPPRRAIEEAHPPDRSRTGEPSARPRRTLVEEEQVRVGRRALEAVLENRRTALELLENADVDPDSAARGEEGSPPMPMRISVMRLIAAVGCFVGRLIHVYRLPGNKLEDRSAGNIFITEHRYSLGSLAAY</sequence>
<name>A0A9E7FXY1_9LILI</name>
<protein>
    <submittedName>
        <fullName evidence="2">Uncharacterized protein</fullName>
    </submittedName>
</protein>
<reference evidence="2" key="1">
    <citation type="submission" date="2022-05" db="EMBL/GenBank/DDBJ databases">
        <title>The Musa troglodytarum L. genome provides insights into the mechanism of non-climacteric behaviour and enrichment of carotenoids.</title>
        <authorList>
            <person name="Wang J."/>
        </authorList>
    </citation>
    <scope>NUCLEOTIDE SEQUENCE</scope>
    <source>
        <tissue evidence="2">Leaf</tissue>
    </source>
</reference>
<feature type="region of interest" description="Disordered" evidence="1">
    <location>
        <begin position="1"/>
        <end position="38"/>
    </location>
</feature>
<accession>A0A9E7FXY1</accession>
<proteinExistence type="predicted"/>
<dbReference type="AlphaFoldDB" id="A0A9E7FXY1"/>
<dbReference type="EMBL" id="CP097507">
    <property type="protein sequence ID" value="URE03073.1"/>
    <property type="molecule type" value="Genomic_DNA"/>
</dbReference>
<evidence type="ECO:0000256" key="1">
    <source>
        <dbReference type="SAM" id="MobiDB-lite"/>
    </source>
</evidence>
<evidence type="ECO:0000313" key="3">
    <source>
        <dbReference type="Proteomes" id="UP001055439"/>
    </source>
</evidence>